<dbReference type="GO" id="GO:0005829">
    <property type="term" value="C:cytosol"/>
    <property type="evidence" value="ECO:0007669"/>
    <property type="project" value="TreeGrafter"/>
</dbReference>
<evidence type="ECO:0000259" key="2">
    <source>
        <dbReference type="SMART" id="SM00479"/>
    </source>
</evidence>
<feature type="region of interest" description="Disordered" evidence="1">
    <location>
        <begin position="175"/>
        <end position="194"/>
    </location>
</feature>
<feature type="domain" description="Exonuclease" evidence="2">
    <location>
        <begin position="203"/>
        <end position="367"/>
    </location>
</feature>
<dbReference type="Pfam" id="PF00929">
    <property type="entry name" value="RNase_T"/>
    <property type="match status" value="1"/>
</dbReference>
<comment type="caution">
    <text evidence="3">The sequence shown here is derived from an EMBL/GenBank/DDBJ whole genome shotgun (WGS) entry which is preliminary data.</text>
</comment>
<protein>
    <submittedName>
        <fullName evidence="3">DNA polymerase III epsilon subunit-like protein</fullName>
    </submittedName>
</protein>
<dbReference type="AlphaFoldDB" id="A0A2T0WHF5"/>
<gene>
    <name evidence="3" type="ORF">CLV74_113115</name>
</gene>
<dbReference type="RefSeq" id="WP_106267065.1">
    <property type="nucleotide sequence ID" value="NZ_PVTQ01000013.1"/>
</dbReference>
<dbReference type="GO" id="GO:0003676">
    <property type="term" value="F:nucleic acid binding"/>
    <property type="evidence" value="ECO:0007669"/>
    <property type="project" value="InterPro"/>
</dbReference>
<dbReference type="GO" id="GO:0006259">
    <property type="term" value="P:DNA metabolic process"/>
    <property type="evidence" value="ECO:0007669"/>
    <property type="project" value="UniProtKB-ARBA"/>
</dbReference>
<dbReference type="OrthoDB" id="9803913at2"/>
<dbReference type="SUPFAM" id="SSF53098">
    <property type="entry name" value="Ribonuclease H-like"/>
    <property type="match status" value="1"/>
</dbReference>
<reference evidence="3 4" key="1">
    <citation type="submission" date="2018-03" db="EMBL/GenBank/DDBJ databases">
        <title>Genomic Encyclopedia of Archaeal and Bacterial Type Strains, Phase II (KMG-II): from individual species to whole genera.</title>
        <authorList>
            <person name="Goeker M."/>
        </authorList>
    </citation>
    <scope>NUCLEOTIDE SEQUENCE [LARGE SCALE GENOMIC DNA]</scope>
    <source>
        <strain evidence="3 4">DSM 100212</strain>
    </source>
</reference>
<dbReference type="PANTHER" id="PTHR30231">
    <property type="entry name" value="DNA POLYMERASE III SUBUNIT EPSILON"/>
    <property type="match status" value="1"/>
</dbReference>
<dbReference type="InterPro" id="IPR013520">
    <property type="entry name" value="Ribonucl_H"/>
</dbReference>
<dbReference type="InterPro" id="IPR012337">
    <property type="entry name" value="RNaseH-like_sf"/>
</dbReference>
<evidence type="ECO:0000313" key="4">
    <source>
        <dbReference type="Proteomes" id="UP000238392"/>
    </source>
</evidence>
<evidence type="ECO:0000313" key="3">
    <source>
        <dbReference type="EMBL" id="PRY86140.1"/>
    </source>
</evidence>
<dbReference type="Gene3D" id="3.30.420.10">
    <property type="entry name" value="Ribonuclease H-like superfamily/Ribonuclease H"/>
    <property type="match status" value="1"/>
</dbReference>
<keyword evidence="4" id="KW-1185">Reference proteome</keyword>
<dbReference type="GO" id="GO:0008408">
    <property type="term" value="F:3'-5' exonuclease activity"/>
    <property type="evidence" value="ECO:0007669"/>
    <property type="project" value="TreeGrafter"/>
</dbReference>
<evidence type="ECO:0000256" key="1">
    <source>
        <dbReference type="SAM" id="MobiDB-lite"/>
    </source>
</evidence>
<proteinExistence type="predicted"/>
<name>A0A2T0WHF5_9RHOB</name>
<dbReference type="InterPro" id="IPR036397">
    <property type="entry name" value="RNaseH_sf"/>
</dbReference>
<dbReference type="SMART" id="SM00479">
    <property type="entry name" value="EXOIII"/>
    <property type="match status" value="1"/>
</dbReference>
<dbReference type="Proteomes" id="UP000238392">
    <property type="component" value="Unassembled WGS sequence"/>
</dbReference>
<dbReference type="EMBL" id="PVTQ01000013">
    <property type="protein sequence ID" value="PRY86140.1"/>
    <property type="molecule type" value="Genomic_DNA"/>
</dbReference>
<sequence length="380" mass="41453">MTIPTAAQIFALLKKAAPRPTSEAPQDACGIYGLYDHTGTFCYIGATASGAETFYTRIHQQHRTGSETGPHYFARAYNTGRMWRQPDDPVTKADGDIAKRLRDEFIGFYCAAVWVPLPDHADIAALQAEVVALAPAEMVSWNRRGTTEYDEPTELVDALVERLALGAYERAALGRQRDRARTTEPSGAALASGLPPLPKGPFRFFALDVETANSDRSSICQVGVACVRHDRQIETWVTLVDPQTGRWRFSDLHGITNAMVQGAPTIDVVIDGLDRLLAGQTVYQHSGFDRSAIRAACAGLGRLEPEWDWLNSVSVARRAWPELSGNGGHGLASLKAYLGLRFEHHDAGEDARAAAEVVLLAERGISGGVDRYDVLDDGDY</sequence>
<organism evidence="3 4">
    <name type="scientific">Donghicola tyrosinivorans</name>
    <dbReference type="NCBI Taxonomy" id="1652492"/>
    <lineage>
        <taxon>Bacteria</taxon>
        <taxon>Pseudomonadati</taxon>
        <taxon>Pseudomonadota</taxon>
        <taxon>Alphaproteobacteria</taxon>
        <taxon>Rhodobacterales</taxon>
        <taxon>Roseobacteraceae</taxon>
        <taxon>Donghicola</taxon>
    </lineage>
</organism>
<accession>A0A2T0WHF5</accession>
<dbReference type="PANTHER" id="PTHR30231:SF42">
    <property type="entry name" value="EXONUCLEASE"/>
    <property type="match status" value="1"/>
</dbReference>